<sequence>MSIRNLFNLTIERPIEPVVNYATNAQREEALHMEVQEYVTTTHIEDRIEKLLYALEDGASGNPNTEIGIWVSGFYGSGKSSFTKYLGMALDTDRQLAGKPFRERLAERLSPTLRQRLLTLTQRHPAAVVMLDLASEASGAMRLVHEELYRKVLQWAGFSSEARTRDLELRLMRDGKLDAFKSRAQEEAGTPWEELRDDPYFGIQVASSLAHEFYPQQFPTPDTLANTAELQVERGLDEDVATMLALVRKKTGYQNVIFVIDEVGQYVAPVDDRITMLQGLAEALKRQGHAILLVTAQQTLTNDNPDAALNSAKLTKLLARFPMQLELKSGDISHIITERLLKKNAAGTTALYQLFDQVGQSLQHATRLHDVSVLRLPEFSRDKFADLYPFLPQHFELMLRLLSRLATKHGGLGLRSALKLTQDMLLDRATGTAVADFELGRLITLADFYRVLTLEIGRSLGYLTAAVDRARQVFGADSLAAEAAAAVAVLQIIEEVVPVTFANVAALLQPDARQLRTPAQVKQALEQLIDHEKLPFALLNDQVRILSEEVKELETLRNSYLPNATERLALEHEAIRELLPDTTRRTMLGATAP</sequence>
<dbReference type="NCBIfam" id="NF033441">
    <property type="entry name" value="BREX_BrxC"/>
    <property type="match status" value="1"/>
</dbReference>
<keyword evidence="2" id="KW-1185">Reference proteome</keyword>
<gene>
    <name evidence="1" type="primary">brxC</name>
    <name evidence="1" type="ORF">ACFQT0_28530</name>
</gene>
<dbReference type="InterPro" id="IPR047679">
    <property type="entry name" value="BREX_BrxC"/>
</dbReference>
<comment type="caution">
    <text evidence="1">The sequence shown here is derived from an EMBL/GenBank/DDBJ whole genome shotgun (WGS) entry which is preliminary data.</text>
</comment>
<name>A0ABW2UEM1_9BACT</name>
<dbReference type="Proteomes" id="UP001596513">
    <property type="component" value="Unassembled WGS sequence"/>
</dbReference>
<evidence type="ECO:0000313" key="1">
    <source>
        <dbReference type="EMBL" id="MFC7670896.1"/>
    </source>
</evidence>
<organism evidence="1 2">
    <name type="scientific">Hymenobacter humi</name>
    <dbReference type="NCBI Taxonomy" id="1411620"/>
    <lineage>
        <taxon>Bacteria</taxon>
        <taxon>Pseudomonadati</taxon>
        <taxon>Bacteroidota</taxon>
        <taxon>Cytophagia</taxon>
        <taxon>Cytophagales</taxon>
        <taxon>Hymenobacteraceae</taxon>
        <taxon>Hymenobacter</taxon>
    </lineage>
</organism>
<dbReference type="RefSeq" id="WP_380206672.1">
    <property type="nucleotide sequence ID" value="NZ_JBHTEK010000004.1"/>
</dbReference>
<dbReference type="EMBL" id="JBHTEK010000004">
    <property type="protein sequence ID" value="MFC7670896.1"/>
    <property type="molecule type" value="Genomic_DNA"/>
</dbReference>
<proteinExistence type="predicted"/>
<accession>A0ABW2UEM1</accession>
<reference evidence="2" key="1">
    <citation type="journal article" date="2019" name="Int. J. Syst. Evol. Microbiol.">
        <title>The Global Catalogue of Microorganisms (GCM) 10K type strain sequencing project: providing services to taxonomists for standard genome sequencing and annotation.</title>
        <authorList>
            <consortium name="The Broad Institute Genomics Platform"/>
            <consortium name="The Broad Institute Genome Sequencing Center for Infectious Disease"/>
            <person name="Wu L."/>
            <person name="Ma J."/>
        </authorList>
    </citation>
    <scope>NUCLEOTIDE SEQUENCE [LARGE SCALE GENOMIC DNA]</scope>
    <source>
        <strain evidence="2">JCM 19635</strain>
    </source>
</reference>
<evidence type="ECO:0000313" key="2">
    <source>
        <dbReference type="Proteomes" id="UP001596513"/>
    </source>
</evidence>
<protein>
    <submittedName>
        <fullName evidence="1">BREX system P-loop protein BrxC</fullName>
    </submittedName>
</protein>